<gene>
    <name evidence="3" type="primary">Acey_s0070.g407</name>
    <name evidence="3" type="ORF">Y032_0070g407</name>
</gene>
<accession>A0A016TYG0</accession>
<dbReference type="AlphaFoldDB" id="A0A016TYG0"/>
<feature type="compositionally biased region" description="Pro residues" evidence="1">
    <location>
        <begin position="530"/>
        <end position="541"/>
    </location>
</feature>
<feature type="compositionally biased region" description="Basic and acidic residues" evidence="1">
    <location>
        <begin position="317"/>
        <end position="349"/>
    </location>
</feature>
<feature type="compositionally biased region" description="Basic and acidic residues" evidence="1">
    <location>
        <begin position="358"/>
        <end position="379"/>
    </location>
</feature>
<dbReference type="PROSITE" id="PS50202">
    <property type="entry name" value="MSP"/>
    <property type="match status" value="1"/>
</dbReference>
<feature type="compositionally biased region" description="Basic and acidic residues" evidence="1">
    <location>
        <begin position="288"/>
        <end position="310"/>
    </location>
</feature>
<dbReference type="EMBL" id="JARK01001406">
    <property type="protein sequence ID" value="EYC07383.1"/>
    <property type="molecule type" value="Genomic_DNA"/>
</dbReference>
<feature type="region of interest" description="Disordered" evidence="1">
    <location>
        <begin position="22"/>
        <end position="56"/>
    </location>
</feature>
<dbReference type="Gene3D" id="2.60.40.10">
    <property type="entry name" value="Immunoglobulins"/>
    <property type="match status" value="1"/>
</dbReference>
<evidence type="ECO:0000313" key="4">
    <source>
        <dbReference type="Proteomes" id="UP000024635"/>
    </source>
</evidence>
<reference evidence="4" key="1">
    <citation type="journal article" date="2015" name="Nat. Genet.">
        <title>The genome and transcriptome of the zoonotic hookworm Ancylostoma ceylanicum identify infection-specific gene families.</title>
        <authorList>
            <person name="Schwarz E.M."/>
            <person name="Hu Y."/>
            <person name="Antoshechkin I."/>
            <person name="Miller M.M."/>
            <person name="Sternberg P.W."/>
            <person name="Aroian R.V."/>
        </authorList>
    </citation>
    <scope>NUCLEOTIDE SEQUENCE</scope>
    <source>
        <strain evidence="4">HY135</strain>
    </source>
</reference>
<feature type="region of interest" description="Disordered" evidence="1">
    <location>
        <begin position="509"/>
        <end position="541"/>
    </location>
</feature>
<evidence type="ECO:0000313" key="3">
    <source>
        <dbReference type="EMBL" id="EYC07383.1"/>
    </source>
</evidence>
<organism evidence="3 4">
    <name type="scientific">Ancylostoma ceylanicum</name>
    <dbReference type="NCBI Taxonomy" id="53326"/>
    <lineage>
        <taxon>Eukaryota</taxon>
        <taxon>Metazoa</taxon>
        <taxon>Ecdysozoa</taxon>
        <taxon>Nematoda</taxon>
        <taxon>Chromadorea</taxon>
        <taxon>Rhabditida</taxon>
        <taxon>Rhabditina</taxon>
        <taxon>Rhabditomorpha</taxon>
        <taxon>Strongyloidea</taxon>
        <taxon>Ancylostomatidae</taxon>
        <taxon>Ancylostomatinae</taxon>
        <taxon>Ancylostoma</taxon>
    </lineage>
</organism>
<evidence type="ECO:0000259" key="2">
    <source>
        <dbReference type="PROSITE" id="PS50202"/>
    </source>
</evidence>
<feature type="region of interest" description="Disordered" evidence="1">
    <location>
        <begin position="274"/>
        <end position="481"/>
    </location>
</feature>
<feature type="domain" description="MSP" evidence="2">
    <location>
        <begin position="73"/>
        <end position="186"/>
    </location>
</feature>
<proteinExistence type="predicted"/>
<dbReference type="STRING" id="53326.A0A016TYG0"/>
<feature type="compositionally biased region" description="Basic and acidic residues" evidence="1">
    <location>
        <begin position="396"/>
        <end position="462"/>
    </location>
</feature>
<sequence>MKLGSFHISLFTKIRTFRKFKGSKPAGMSSSTGSTARKSTRRTSGRSKAGAESPVEAPAAPNIITAGESALTKVLMIPSKSVTFYPNEKRQQTYLIISNNSDRRVMFKMKSTRPGVYKMKPVHGVINPTEKYSIRIAYMGIKVGHRIPVNDRITVVLASVSNKGEGDKKDVVEGEMRKRKLNILFKGVNDQEAEQEGEGDGQKKLSAEKPVDRKTYMNGYDEGYKAALIESTEGKGSAGPAKALERLQKTKGIGKEPAFQEGFTEGYKKATAMLKTTGSKEANQPSKELAKAPSKEPAKAPSKEIVKAPSKEIAVLSKERLKGGPRTKSKEKVKPSKERVKALSKEKAVPLKKVAKPPSKEPVKTASKEVVKAPSKETAKPLPVEQVKAVKKVKAPSKEAAEEPSKEIVKQPSKEPAKPPPKEPVKEQEKVKVEVKKEEAKKEEVKEVKKEGKVEKEAKPTDGRNVTAVTPGGTDPSLGDPLKRQDIAHLAPTGKKQVVIVMYRDPQAAENLLSRSGDEDDDDDNMPSEPSQPPIPPQEPQ</sequence>
<feature type="compositionally biased region" description="Basic and acidic residues" evidence="1">
    <location>
        <begin position="200"/>
        <end position="210"/>
    </location>
</feature>
<protein>
    <recommendedName>
        <fullName evidence="2">MSP domain-containing protein</fullName>
    </recommendedName>
</protein>
<dbReference type="InterPro" id="IPR008962">
    <property type="entry name" value="PapD-like_sf"/>
</dbReference>
<dbReference type="Pfam" id="PF00635">
    <property type="entry name" value="Motile_Sperm"/>
    <property type="match status" value="1"/>
</dbReference>
<comment type="caution">
    <text evidence="3">The sequence shown here is derived from an EMBL/GenBank/DDBJ whole genome shotgun (WGS) entry which is preliminary data.</text>
</comment>
<dbReference type="Proteomes" id="UP000024635">
    <property type="component" value="Unassembled WGS sequence"/>
</dbReference>
<dbReference type="OrthoDB" id="5873870at2759"/>
<dbReference type="SUPFAM" id="SSF49354">
    <property type="entry name" value="PapD-like"/>
    <property type="match status" value="1"/>
</dbReference>
<dbReference type="InterPro" id="IPR000535">
    <property type="entry name" value="MSP_dom"/>
</dbReference>
<evidence type="ECO:0000256" key="1">
    <source>
        <dbReference type="SAM" id="MobiDB-lite"/>
    </source>
</evidence>
<feature type="compositionally biased region" description="Polar residues" evidence="1">
    <location>
        <begin position="274"/>
        <end position="286"/>
    </location>
</feature>
<keyword evidence="4" id="KW-1185">Reference proteome</keyword>
<name>A0A016TYG0_9BILA</name>
<dbReference type="InterPro" id="IPR013783">
    <property type="entry name" value="Ig-like_fold"/>
</dbReference>
<feature type="region of interest" description="Disordered" evidence="1">
    <location>
        <begin position="190"/>
        <end position="210"/>
    </location>
</feature>